<keyword evidence="4" id="KW-0238">DNA-binding</keyword>
<dbReference type="Proteomes" id="UP000578352">
    <property type="component" value="Unassembled WGS sequence"/>
</dbReference>
<feature type="domain" description="RNA polymerase sigma factor 70 region 4 type 2" evidence="7">
    <location>
        <begin position="121"/>
        <end position="170"/>
    </location>
</feature>
<dbReference type="AlphaFoldDB" id="A0A853CQU7"/>
<dbReference type="InterPro" id="IPR007627">
    <property type="entry name" value="RNA_pol_sigma70_r2"/>
</dbReference>
<keyword evidence="5" id="KW-0804">Transcription</keyword>
<dbReference type="Pfam" id="PF04542">
    <property type="entry name" value="Sigma70_r2"/>
    <property type="match status" value="1"/>
</dbReference>
<dbReference type="GO" id="GO:0003677">
    <property type="term" value="F:DNA binding"/>
    <property type="evidence" value="ECO:0007669"/>
    <property type="project" value="UniProtKB-KW"/>
</dbReference>
<evidence type="ECO:0000256" key="5">
    <source>
        <dbReference type="ARBA" id="ARBA00023163"/>
    </source>
</evidence>
<evidence type="ECO:0000313" key="8">
    <source>
        <dbReference type="EMBL" id="NYJ22792.1"/>
    </source>
</evidence>
<evidence type="ECO:0000259" key="7">
    <source>
        <dbReference type="Pfam" id="PF08281"/>
    </source>
</evidence>
<evidence type="ECO:0000313" key="9">
    <source>
        <dbReference type="Proteomes" id="UP000578352"/>
    </source>
</evidence>
<dbReference type="PANTHER" id="PTHR43133:SF8">
    <property type="entry name" value="RNA POLYMERASE SIGMA FACTOR HI_1459-RELATED"/>
    <property type="match status" value="1"/>
</dbReference>
<evidence type="ECO:0000256" key="3">
    <source>
        <dbReference type="ARBA" id="ARBA00023082"/>
    </source>
</evidence>
<keyword evidence="2" id="KW-0805">Transcription regulation</keyword>
<dbReference type="GO" id="GO:0016987">
    <property type="term" value="F:sigma factor activity"/>
    <property type="evidence" value="ECO:0007669"/>
    <property type="project" value="UniProtKB-KW"/>
</dbReference>
<dbReference type="InterPro" id="IPR036388">
    <property type="entry name" value="WH-like_DNA-bd_sf"/>
</dbReference>
<dbReference type="SUPFAM" id="SSF88946">
    <property type="entry name" value="Sigma2 domain of RNA polymerase sigma factors"/>
    <property type="match status" value="1"/>
</dbReference>
<evidence type="ECO:0000259" key="6">
    <source>
        <dbReference type="Pfam" id="PF04542"/>
    </source>
</evidence>
<evidence type="ECO:0000256" key="1">
    <source>
        <dbReference type="ARBA" id="ARBA00010641"/>
    </source>
</evidence>
<sequence>MRPFADTAVDDDLVARSRAGDNAAFAELWRRHAAAGRRYASSATSAFDPDDLVSEAFTRIYRTLRNGRGPQRGFRGYLYTTIRNAAASWAASRHEIAVDDPEGYEEPWTDDHQDGVWERSRLAGLLGSLPERWSTALWYSEVEQLTASELAGVLGITPNAAAALAYRAREGLRRAWSALELAA</sequence>
<keyword evidence="3" id="KW-0731">Sigma factor</keyword>
<gene>
    <name evidence="8" type="ORF">HNR13_001079</name>
</gene>
<reference evidence="8 9" key="1">
    <citation type="submission" date="2020-07" db="EMBL/GenBank/DDBJ databases">
        <title>Sequencing the genomes of 1000 actinobacteria strains.</title>
        <authorList>
            <person name="Klenk H.-P."/>
        </authorList>
    </citation>
    <scope>NUCLEOTIDE SEQUENCE [LARGE SCALE GENOMIC DNA]</scope>
    <source>
        <strain evidence="8 9">DSM 15165</strain>
    </source>
</reference>
<comment type="caution">
    <text evidence="8">The sequence shown here is derived from an EMBL/GenBank/DDBJ whole genome shotgun (WGS) entry which is preliminary data.</text>
</comment>
<dbReference type="PANTHER" id="PTHR43133">
    <property type="entry name" value="RNA POLYMERASE ECF-TYPE SIGMA FACTO"/>
    <property type="match status" value="1"/>
</dbReference>
<protein>
    <submittedName>
        <fullName evidence="8">RNA polymerase sigma factor (Sigma-70 family)</fullName>
    </submittedName>
</protein>
<dbReference type="NCBIfam" id="TIGR02937">
    <property type="entry name" value="sigma70-ECF"/>
    <property type="match status" value="1"/>
</dbReference>
<dbReference type="InterPro" id="IPR013325">
    <property type="entry name" value="RNA_pol_sigma_r2"/>
</dbReference>
<dbReference type="RefSeq" id="WP_179604803.1">
    <property type="nucleotide sequence ID" value="NZ_BAABEH010000001.1"/>
</dbReference>
<dbReference type="Gene3D" id="1.10.1740.10">
    <property type="match status" value="1"/>
</dbReference>
<comment type="similarity">
    <text evidence="1">Belongs to the sigma-70 factor family. ECF subfamily.</text>
</comment>
<name>A0A853CQU7_9MICO</name>
<evidence type="ECO:0000256" key="2">
    <source>
        <dbReference type="ARBA" id="ARBA00023015"/>
    </source>
</evidence>
<dbReference type="InterPro" id="IPR013324">
    <property type="entry name" value="RNA_pol_sigma_r3/r4-like"/>
</dbReference>
<dbReference type="InterPro" id="IPR014284">
    <property type="entry name" value="RNA_pol_sigma-70_dom"/>
</dbReference>
<feature type="domain" description="RNA polymerase sigma-70 region 2" evidence="6">
    <location>
        <begin position="37"/>
        <end position="90"/>
    </location>
</feature>
<proteinExistence type="inferred from homology"/>
<evidence type="ECO:0000256" key="4">
    <source>
        <dbReference type="ARBA" id="ARBA00023125"/>
    </source>
</evidence>
<organism evidence="8 9">
    <name type="scientific">Leifsonia shinshuensis</name>
    <dbReference type="NCBI Taxonomy" id="150026"/>
    <lineage>
        <taxon>Bacteria</taxon>
        <taxon>Bacillati</taxon>
        <taxon>Actinomycetota</taxon>
        <taxon>Actinomycetes</taxon>
        <taxon>Micrococcales</taxon>
        <taxon>Microbacteriaceae</taxon>
        <taxon>Leifsonia</taxon>
    </lineage>
</organism>
<dbReference type="Pfam" id="PF08281">
    <property type="entry name" value="Sigma70_r4_2"/>
    <property type="match status" value="1"/>
</dbReference>
<dbReference type="InterPro" id="IPR013249">
    <property type="entry name" value="RNA_pol_sigma70_r4_t2"/>
</dbReference>
<dbReference type="EMBL" id="JACCFL010000001">
    <property type="protein sequence ID" value="NYJ22792.1"/>
    <property type="molecule type" value="Genomic_DNA"/>
</dbReference>
<accession>A0A853CQU7</accession>
<dbReference type="Gene3D" id="1.10.10.10">
    <property type="entry name" value="Winged helix-like DNA-binding domain superfamily/Winged helix DNA-binding domain"/>
    <property type="match status" value="1"/>
</dbReference>
<dbReference type="InterPro" id="IPR039425">
    <property type="entry name" value="RNA_pol_sigma-70-like"/>
</dbReference>
<dbReference type="GO" id="GO:0006352">
    <property type="term" value="P:DNA-templated transcription initiation"/>
    <property type="evidence" value="ECO:0007669"/>
    <property type="project" value="InterPro"/>
</dbReference>
<dbReference type="SUPFAM" id="SSF88659">
    <property type="entry name" value="Sigma3 and sigma4 domains of RNA polymerase sigma factors"/>
    <property type="match status" value="1"/>
</dbReference>